<evidence type="ECO:0000313" key="2">
    <source>
        <dbReference type="EMBL" id="CAG8955543.1"/>
    </source>
</evidence>
<evidence type="ECO:0000313" key="3">
    <source>
        <dbReference type="Proteomes" id="UP000696280"/>
    </source>
</evidence>
<gene>
    <name evidence="2" type="ORF">HYFRA_00009497</name>
</gene>
<name>A0A9N9KZR0_9HELO</name>
<protein>
    <submittedName>
        <fullName evidence="2">Uncharacterized protein</fullName>
    </submittedName>
</protein>
<proteinExistence type="predicted"/>
<keyword evidence="3" id="KW-1185">Reference proteome</keyword>
<organism evidence="2 3">
    <name type="scientific">Hymenoscyphus fraxineus</name>
    <dbReference type="NCBI Taxonomy" id="746836"/>
    <lineage>
        <taxon>Eukaryota</taxon>
        <taxon>Fungi</taxon>
        <taxon>Dikarya</taxon>
        <taxon>Ascomycota</taxon>
        <taxon>Pezizomycotina</taxon>
        <taxon>Leotiomycetes</taxon>
        <taxon>Helotiales</taxon>
        <taxon>Helotiaceae</taxon>
        <taxon>Hymenoscyphus</taxon>
    </lineage>
</organism>
<evidence type="ECO:0000256" key="1">
    <source>
        <dbReference type="SAM" id="MobiDB-lite"/>
    </source>
</evidence>
<comment type="caution">
    <text evidence="2">The sequence shown here is derived from an EMBL/GenBank/DDBJ whole genome shotgun (WGS) entry which is preliminary data.</text>
</comment>
<dbReference type="AlphaFoldDB" id="A0A9N9KZR0"/>
<sequence length="71" mass="8529">MSPILGCSRRRKKENRQDLYQTSSYDRQTKLRVRRNHDKKIAQRDQGVMLEMLPVGIWIRNLMKLTAHFSQ</sequence>
<reference evidence="2" key="1">
    <citation type="submission" date="2021-07" db="EMBL/GenBank/DDBJ databases">
        <authorList>
            <person name="Durling M."/>
        </authorList>
    </citation>
    <scope>NUCLEOTIDE SEQUENCE</scope>
</reference>
<feature type="region of interest" description="Disordered" evidence="1">
    <location>
        <begin position="1"/>
        <end position="39"/>
    </location>
</feature>
<dbReference type="Proteomes" id="UP000696280">
    <property type="component" value="Unassembled WGS sequence"/>
</dbReference>
<dbReference type="EMBL" id="CAJVRL010000064">
    <property type="protein sequence ID" value="CAG8955543.1"/>
    <property type="molecule type" value="Genomic_DNA"/>
</dbReference>
<accession>A0A9N9KZR0</accession>